<proteinExistence type="predicted"/>
<name>A0ABS5E998_9PROT</name>
<organism evidence="1 2">
    <name type="scientific">Neokomagataea anthophila</name>
    <dbReference type="NCBI Taxonomy" id="2826925"/>
    <lineage>
        <taxon>Bacteria</taxon>
        <taxon>Pseudomonadati</taxon>
        <taxon>Pseudomonadota</taxon>
        <taxon>Alphaproteobacteria</taxon>
        <taxon>Acetobacterales</taxon>
        <taxon>Acetobacteraceae</taxon>
        <taxon>Neokomagataea</taxon>
    </lineage>
</organism>
<gene>
    <name evidence="1" type="ORF">KB213_10515</name>
</gene>
<protein>
    <submittedName>
        <fullName evidence="1">Uncharacterized protein</fullName>
    </submittedName>
</protein>
<dbReference type="RefSeq" id="WP_211682933.1">
    <property type="nucleotide sequence ID" value="NZ_JAGRQH010000009.1"/>
</dbReference>
<reference evidence="1 2" key="1">
    <citation type="submission" date="2021-04" db="EMBL/GenBank/DDBJ databases">
        <title>The complete genome sequence of Neokomagataea sp. TBRC 2177.</title>
        <authorList>
            <person name="Charoenyingcharoen P."/>
            <person name="Yukphan P."/>
        </authorList>
    </citation>
    <scope>NUCLEOTIDE SEQUENCE [LARGE SCALE GENOMIC DNA]</scope>
    <source>
        <strain evidence="1 2">TBRC 2177</strain>
    </source>
</reference>
<dbReference type="EMBL" id="JAGRQH010000009">
    <property type="protein sequence ID" value="MBR0560485.1"/>
    <property type="molecule type" value="Genomic_DNA"/>
</dbReference>
<accession>A0ABS5E998</accession>
<dbReference type="Proteomes" id="UP000677812">
    <property type="component" value="Unassembled WGS sequence"/>
</dbReference>
<sequence>MNTSIPLNPTETRLRAVLVHLCTSLTALGVQKVDVTYTALQGNFLDAEVTLAPVPSCTPMMPVSADNAALVHVHPVVMTLLKMVLAQQEPSFATDTQHATGTMSLHVTTQNLNVEHYRRHITPRPASWRD</sequence>
<comment type="caution">
    <text evidence="1">The sequence shown here is derived from an EMBL/GenBank/DDBJ whole genome shotgun (WGS) entry which is preliminary data.</text>
</comment>
<evidence type="ECO:0000313" key="2">
    <source>
        <dbReference type="Proteomes" id="UP000677812"/>
    </source>
</evidence>
<keyword evidence="2" id="KW-1185">Reference proteome</keyword>
<evidence type="ECO:0000313" key="1">
    <source>
        <dbReference type="EMBL" id="MBR0560485.1"/>
    </source>
</evidence>